<name>A0A5B8XVH1_9DELT</name>
<evidence type="ECO:0000313" key="2">
    <source>
        <dbReference type="EMBL" id="QED27736.1"/>
    </source>
</evidence>
<dbReference type="Gene3D" id="1.10.1660.10">
    <property type="match status" value="1"/>
</dbReference>
<dbReference type="InterPro" id="IPR009061">
    <property type="entry name" value="DNA-bd_dom_put_sf"/>
</dbReference>
<protein>
    <submittedName>
        <fullName evidence="2">MerR family transcriptional regulator</fullName>
    </submittedName>
</protein>
<feature type="domain" description="HTH merR-type" evidence="1">
    <location>
        <begin position="33"/>
        <end position="89"/>
    </location>
</feature>
<dbReference type="SMART" id="SM00422">
    <property type="entry name" value="HTH_MERR"/>
    <property type="match status" value="1"/>
</dbReference>
<dbReference type="PROSITE" id="PS50937">
    <property type="entry name" value="HTH_MERR_2"/>
    <property type="match status" value="1"/>
</dbReference>
<dbReference type="RefSeq" id="WP_146959536.1">
    <property type="nucleotide sequence ID" value="NZ_CP042467.1"/>
</dbReference>
<reference evidence="2 3" key="1">
    <citation type="submission" date="2019-08" db="EMBL/GenBank/DDBJ databases">
        <authorList>
            <person name="Liang Q."/>
        </authorList>
    </citation>
    <scope>NUCLEOTIDE SEQUENCE [LARGE SCALE GENOMIC DNA]</scope>
    <source>
        <strain evidence="2 3">V1718</strain>
    </source>
</reference>
<dbReference type="GO" id="GO:0006355">
    <property type="term" value="P:regulation of DNA-templated transcription"/>
    <property type="evidence" value="ECO:0007669"/>
    <property type="project" value="InterPro"/>
</dbReference>
<sequence length="194" mass="21633">MNETFDIHELSAQSAAELGPLEQESGRVSDVPSTRTIRYYTQLGILSPPLRFEGRTAIYGRKHLAQLVAIKRLQIQGLSLREVQAELTGIDDGTLESLSHISINTVTNKDTVQRSRREFWTEAPAEISASPEREVEEQVVSDALRFDDNAALVLEGLSRHLTQSDRAAIEAAAGPLLKVLRTRNLVLDHKRRNP</sequence>
<dbReference type="OrthoDB" id="9792348at2"/>
<evidence type="ECO:0000313" key="3">
    <source>
        <dbReference type="Proteomes" id="UP000321595"/>
    </source>
</evidence>
<dbReference type="GO" id="GO:0003677">
    <property type="term" value="F:DNA binding"/>
    <property type="evidence" value="ECO:0007669"/>
    <property type="project" value="InterPro"/>
</dbReference>
<gene>
    <name evidence="2" type="ORF">FRD01_10925</name>
</gene>
<dbReference type="Pfam" id="PF13411">
    <property type="entry name" value="MerR_1"/>
    <property type="match status" value="1"/>
</dbReference>
<dbReference type="Proteomes" id="UP000321595">
    <property type="component" value="Chromosome"/>
</dbReference>
<dbReference type="AlphaFoldDB" id="A0A5B8XVH1"/>
<organism evidence="2 3">
    <name type="scientific">Microvenator marinus</name>
    <dbReference type="NCBI Taxonomy" id="2600177"/>
    <lineage>
        <taxon>Bacteria</taxon>
        <taxon>Deltaproteobacteria</taxon>
        <taxon>Bradymonadales</taxon>
        <taxon>Microvenatoraceae</taxon>
        <taxon>Microvenator</taxon>
    </lineage>
</organism>
<dbReference type="InterPro" id="IPR000551">
    <property type="entry name" value="MerR-type_HTH_dom"/>
</dbReference>
<dbReference type="SUPFAM" id="SSF46955">
    <property type="entry name" value="Putative DNA-binding domain"/>
    <property type="match status" value="1"/>
</dbReference>
<keyword evidence="3" id="KW-1185">Reference proteome</keyword>
<dbReference type="EMBL" id="CP042467">
    <property type="protein sequence ID" value="QED27736.1"/>
    <property type="molecule type" value="Genomic_DNA"/>
</dbReference>
<dbReference type="KEGG" id="bbae:FRD01_10925"/>
<evidence type="ECO:0000259" key="1">
    <source>
        <dbReference type="PROSITE" id="PS50937"/>
    </source>
</evidence>
<accession>A0A5B8XVH1</accession>
<proteinExistence type="predicted"/>